<dbReference type="Gene3D" id="3.40.50.150">
    <property type="entry name" value="Vaccinia Virus protein VP39"/>
    <property type="match status" value="1"/>
</dbReference>
<dbReference type="GO" id="GO:0008757">
    <property type="term" value="F:S-adenosylmethionine-dependent methyltransferase activity"/>
    <property type="evidence" value="ECO:0007669"/>
    <property type="project" value="InterPro"/>
</dbReference>
<keyword evidence="2 5" id="KW-0489">Methyltransferase</keyword>
<dbReference type="CDD" id="cd02440">
    <property type="entry name" value="AdoMet_MTases"/>
    <property type="match status" value="1"/>
</dbReference>
<evidence type="ECO:0000259" key="4">
    <source>
        <dbReference type="Pfam" id="PF08241"/>
    </source>
</evidence>
<dbReference type="InterPro" id="IPR051052">
    <property type="entry name" value="Diverse_substrate_MTase"/>
</dbReference>
<name>A0A2V3U874_9HYPH</name>
<proteinExistence type="inferred from homology"/>
<dbReference type="InterPro" id="IPR013216">
    <property type="entry name" value="Methyltransf_11"/>
</dbReference>
<dbReference type="RefSeq" id="WP_110374364.1">
    <property type="nucleotide sequence ID" value="NZ_JAHBRY010000001.1"/>
</dbReference>
<dbReference type="EMBL" id="QJJK01000004">
    <property type="protein sequence ID" value="PXW60007.1"/>
    <property type="molecule type" value="Genomic_DNA"/>
</dbReference>
<dbReference type="OrthoDB" id="9797252at2"/>
<keyword evidence="6" id="KW-1185">Reference proteome</keyword>
<dbReference type="Proteomes" id="UP000248021">
    <property type="component" value="Unassembled WGS sequence"/>
</dbReference>
<reference evidence="5 6" key="1">
    <citation type="submission" date="2018-05" db="EMBL/GenBank/DDBJ databases">
        <title>Genomic Encyclopedia of Type Strains, Phase IV (KMG-IV): sequencing the most valuable type-strain genomes for metagenomic binning, comparative biology and taxonomic classification.</title>
        <authorList>
            <person name="Goeker M."/>
        </authorList>
    </citation>
    <scope>NUCLEOTIDE SEQUENCE [LARGE SCALE GENOMIC DNA]</scope>
    <source>
        <strain evidence="5 6">DSM 6462</strain>
    </source>
</reference>
<dbReference type="PANTHER" id="PTHR44942">
    <property type="entry name" value="METHYLTRANSF_11 DOMAIN-CONTAINING PROTEIN"/>
    <property type="match status" value="1"/>
</dbReference>
<evidence type="ECO:0000313" key="6">
    <source>
        <dbReference type="Proteomes" id="UP000248021"/>
    </source>
</evidence>
<evidence type="ECO:0000256" key="2">
    <source>
        <dbReference type="ARBA" id="ARBA00022603"/>
    </source>
</evidence>
<comment type="similarity">
    <text evidence="1">Belongs to the methyltransferase superfamily.</text>
</comment>
<accession>A0A2V3U874</accession>
<protein>
    <submittedName>
        <fullName evidence="5">Methyltransferase family protein</fullName>
    </submittedName>
</protein>
<keyword evidence="3 5" id="KW-0808">Transferase</keyword>
<comment type="caution">
    <text evidence="5">The sequence shown here is derived from an EMBL/GenBank/DDBJ whole genome shotgun (WGS) entry which is preliminary data.</text>
</comment>
<organism evidence="5 6">
    <name type="scientific">Chelatococcus asaccharovorans</name>
    <dbReference type="NCBI Taxonomy" id="28210"/>
    <lineage>
        <taxon>Bacteria</taxon>
        <taxon>Pseudomonadati</taxon>
        <taxon>Pseudomonadota</taxon>
        <taxon>Alphaproteobacteria</taxon>
        <taxon>Hyphomicrobiales</taxon>
        <taxon>Chelatococcaceae</taxon>
        <taxon>Chelatococcus</taxon>
    </lineage>
</organism>
<dbReference type="SUPFAM" id="SSF53335">
    <property type="entry name" value="S-adenosyl-L-methionine-dependent methyltransferases"/>
    <property type="match status" value="1"/>
</dbReference>
<feature type="domain" description="Methyltransferase type 11" evidence="4">
    <location>
        <begin position="52"/>
        <end position="147"/>
    </location>
</feature>
<dbReference type="InterPro" id="IPR029063">
    <property type="entry name" value="SAM-dependent_MTases_sf"/>
</dbReference>
<evidence type="ECO:0000313" key="5">
    <source>
        <dbReference type="EMBL" id="PXW60007.1"/>
    </source>
</evidence>
<evidence type="ECO:0000256" key="3">
    <source>
        <dbReference type="ARBA" id="ARBA00022679"/>
    </source>
</evidence>
<dbReference type="GO" id="GO:0032259">
    <property type="term" value="P:methylation"/>
    <property type="evidence" value="ECO:0007669"/>
    <property type="project" value="UniProtKB-KW"/>
</dbReference>
<sequence>MSTKILTKPIAWEHYQSLGEHYDKERPGYPDDVVQEIAKRTLALGSSSRRIVDVGCGTGIFTRMLSDALGETFEIRGLEPSSMMIQRALEATTTVRPIRFVQSPAERLPFGDRSVAVITAAGAAQLFDREQFYTEAHRVLVSEGLLALLQNKRRCEAGLFRSFEVFLEKFVPGYRTGTYADARGGHSAADFHAELTSDDRFSGVLLQKWDWPRQFTSEGFEAFALSTIQVKMARAERGDAAIMGELRSIISDHCDANGIIDVTYTTELTTAICGA</sequence>
<evidence type="ECO:0000256" key="1">
    <source>
        <dbReference type="ARBA" id="ARBA00008361"/>
    </source>
</evidence>
<dbReference type="PANTHER" id="PTHR44942:SF4">
    <property type="entry name" value="METHYLTRANSFERASE TYPE 11 DOMAIN-CONTAINING PROTEIN"/>
    <property type="match status" value="1"/>
</dbReference>
<dbReference type="Pfam" id="PF08241">
    <property type="entry name" value="Methyltransf_11"/>
    <property type="match status" value="1"/>
</dbReference>
<dbReference type="AlphaFoldDB" id="A0A2V3U874"/>
<gene>
    <name evidence="5" type="ORF">C7450_10457</name>
</gene>